<keyword evidence="3" id="KW-1185">Reference proteome</keyword>
<dbReference type="InterPro" id="IPR037522">
    <property type="entry name" value="HD_GYP_dom"/>
</dbReference>
<evidence type="ECO:0000313" key="2">
    <source>
        <dbReference type="EMBL" id="MBC3900876.1"/>
    </source>
</evidence>
<dbReference type="Pfam" id="PF13487">
    <property type="entry name" value="HD_5"/>
    <property type="match status" value="1"/>
</dbReference>
<dbReference type="RefSeq" id="WP_186895008.1">
    <property type="nucleotide sequence ID" value="NZ_WJBE01000017.1"/>
</dbReference>
<protein>
    <submittedName>
        <fullName evidence="2">HD domain-containing protein</fullName>
    </submittedName>
</protein>
<feature type="domain" description="HD-GYP" evidence="1">
    <location>
        <begin position="48"/>
        <end position="243"/>
    </location>
</feature>
<sequence length="258" mass="29925">MTEKKASRDIYVFSQYLNEVYRLYGLAGNQEIFTDKFRTYLKRMIVKLKDASFRDLEKYRNANCASNCLPGHSIRTALLAMGLAKELGLKESEITEVGVGALLHDIGKLFLPREILDKPCKLSEFEFEVIKSHSEIGFQVLRNESWLPGPCIEIVHNHHERLDGSGYPNHLCGDEIHQYERIVGVADVFDAMTSKRNYREALSYELAFQEIKKESPLLLDRQIVFVLGDLIKKYSYPKRELTERLEMRREICHYPCAE</sequence>
<comment type="caution">
    <text evidence="2">The sequence shown here is derived from an EMBL/GenBank/DDBJ whole genome shotgun (WGS) entry which is preliminary data.</text>
</comment>
<accession>A0ABR6Z0N3</accession>
<gene>
    <name evidence="2" type="ORF">GH811_14770</name>
</gene>
<dbReference type="SMART" id="SM00471">
    <property type="entry name" value="HDc"/>
    <property type="match status" value="1"/>
</dbReference>
<dbReference type="EMBL" id="WJBE01000017">
    <property type="protein sequence ID" value="MBC3900876.1"/>
    <property type="molecule type" value="Genomic_DNA"/>
</dbReference>
<dbReference type="InterPro" id="IPR006675">
    <property type="entry name" value="HDIG_dom"/>
</dbReference>
<dbReference type="PANTHER" id="PTHR43155:SF2">
    <property type="entry name" value="CYCLIC DI-GMP PHOSPHODIESTERASE PA4108"/>
    <property type="match status" value="1"/>
</dbReference>
<reference evidence="2 3" key="1">
    <citation type="journal article" date="2020" name="mSystems">
        <title>Defining Genomic and Predicted Metabolic Features of the Acetobacterium Genus.</title>
        <authorList>
            <person name="Ross D.E."/>
            <person name="Marshall C.W."/>
            <person name="Gulliver D."/>
            <person name="May H.D."/>
            <person name="Norman R.S."/>
        </authorList>
    </citation>
    <scope>NUCLEOTIDE SEQUENCE [LARGE SCALE GENOMIC DNA]</scope>
    <source>
        <strain evidence="2 3">DSM 4132</strain>
    </source>
</reference>
<organism evidence="2 3">
    <name type="scientific">Acetobacterium malicum</name>
    <dbReference type="NCBI Taxonomy" id="52692"/>
    <lineage>
        <taxon>Bacteria</taxon>
        <taxon>Bacillati</taxon>
        <taxon>Bacillota</taxon>
        <taxon>Clostridia</taxon>
        <taxon>Eubacteriales</taxon>
        <taxon>Eubacteriaceae</taxon>
        <taxon>Acetobacterium</taxon>
    </lineage>
</organism>
<dbReference type="Gene3D" id="1.10.3210.10">
    <property type="entry name" value="Hypothetical protein af1432"/>
    <property type="match status" value="1"/>
</dbReference>
<name>A0ABR6Z0N3_9FIRM</name>
<dbReference type="PROSITE" id="PS51832">
    <property type="entry name" value="HD_GYP"/>
    <property type="match status" value="1"/>
</dbReference>
<dbReference type="SUPFAM" id="SSF109604">
    <property type="entry name" value="HD-domain/PDEase-like"/>
    <property type="match status" value="1"/>
</dbReference>
<dbReference type="CDD" id="cd00077">
    <property type="entry name" value="HDc"/>
    <property type="match status" value="1"/>
</dbReference>
<proteinExistence type="predicted"/>
<dbReference type="NCBIfam" id="TIGR00277">
    <property type="entry name" value="HDIG"/>
    <property type="match status" value="1"/>
</dbReference>
<dbReference type="Proteomes" id="UP000622405">
    <property type="component" value="Unassembled WGS sequence"/>
</dbReference>
<dbReference type="PANTHER" id="PTHR43155">
    <property type="entry name" value="CYCLIC DI-GMP PHOSPHODIESTERASE PA4108-RELATED"/>
    <property type="match status" value="1"/>
</dbReference>
<dbReference type="InterPro" id="IPR003607">
    <property type="entry name" value="HD/PDEase_dom"/>
</dbReference>
<evidence type="ECO:0000313" key="3">
    <source>
        <dbReference type="Proteomes" id="UP000622405"/>
    </source>
</evidence>
<evidence type="ECO:0000259" key="1">
    <source>
        <dbReference type="PROSITE" id="PS51832"/>
    </source>
</evidence>